<reference evidence="3" key="1">
    <citation type="submission" date="2011-11" db="EMBL/GenBank/DDBJ databases">
        <title>Complete sequence of Desulfosporosinus orientis DSM 765.</title>
        <authorList>
            <person name="Lucas S."/>
            <person name="Han J."/>
            <person name="Lapidus A."/>
            <person name="Cheng J.-F."/>
            <person name="Goodwin L."/>
            <person name="Pitluck S."/>
            <person name="Peters L."/>
            <person name="Ovchinnikova G."/>
            <person name="Teshima H."/>
            <person name="Detter J.C."/>
            <person name="Han C."/>
            <person name="Tapia R."/>
            <person name="Land M."/>
            <person name="Hauser L."/>
            <person name="Kyrpides N."/>
            <person name="Ivanova N."/>
            <person name="Pagani I."/>
            <person name="Pester M."/>
            <person name="Spring S."/>
            <person name="Ollivier B."/>
            <person name="Rattei T."/>
            <person name="Klenk H.-P."/>
            <person name="Wagner M."/>
            <person name="Loy A."/>
            <person name="Woyke T."/>
        </authorList>
    </citation>
    <scope>NUCLEOTIDE SEQUENCE [LARGE SCALE GENOMIC DNA]</scope>
    <source>
        <strain evidence="3">ATCC 19365 / DSM 765 / NCIMB 8382 / VKM B-1628</strain>
    </source>
</reference>
<keyword evidence="3" id="KW-1185">Reference proteome</keyword>
<dbReference type="RefSeq" id="WP_014187478.1">
    <property type="nucleotide sequence ID" value="NC_016584.1"/>
</dbReference>
<evidence type="ECO:0000313" key="3">
    <source>
        <dbReference type="Proteomes" id="UP000006346"/>
    </source>
</evidence>
<feature type="transmembrane region" description="Helical" evidence="1">
    <location>
        <begin position="44"/>
        <end position="66"/>
    </location>
</feature>
<dbReference type="Proteomes" id="UP000006346">
    <property type="component" value="Chromosome"/>
</dbReference>
<protein>
    <submittedName>
        <fullName evidence="2">Uncharacterized protein</fullName>
    </submittedName>
</protein>
<keyword evidence="1" id="KW-0812">Transmembrane</keyword>
<name>G7WC56_DESOD</name>
<keyword evidence="1" id="KW-1133">Transmembrane helix</keyword>
<dbReference type="KEGG" id="dor:Desor_5294"/>
<feature type="transmembrane region" description="Helical" evidence="1">
    <location>
        <begin position="73"/>
        <end position="94"/>
    </location>
</feature>
<evidence type="ECO:0000313" key="2">
    <source>
        <dbReference type="EMBL" id="AET70674.1"/>
    </source>
</evidence>
<dbReference type="EMBL" id="CP003108">
    <property type="protein sequence ID" value="AET70674.1"/>
    <property type="molecule type" value="Genomic_DNA"/>
</dbReference>
<sequence length="95" mass="10407">MPFRRRGSLPPSDTCPTPIAESAAIETEIYKFNRLIPLLEYPTVGAGILSIILFFFVAFLSDLILARITSMTLGIVVTISTLALIAIIILILIML</sequence>
<reference evidence="2 3" key="2">
    <citation type="journal article" date="2012" name="J. Bacteriol.">
        <title>Complete genome sequences of Desulfosporosinus orientis DSM765T, Desulfosporosinus youngiae DSM17734T, Desulfosporosinus meridiei DSM13257T, and Desulfosporosinus acidiphilus DSM22704T.</title>
        <authorList>
            <person name="Pester M."/>
            <person name="Brambilla E."/>
            <person name="Alazard D."/>
            <person name="Rattei T."/>
            <person name="Weinmaier T."/>
            <person name="Han J."/>
            <person name="Lucas S."/>
            <person name="Lapidus A."/>
            <person name="Cheng J.F."/>
            <person name="Goodwin L."/>
            <person name="Pitluck S."/>
            <person name="Peters L."/>
            <person name="Ovchinnikova G."/>
            <person name="Teshima H."/>
            <person name="Detter J.C."/>
            <person name="Han C.S."/>
            <person name="Tapia R."/>
            <person name="Land M.L."/>
            <person name="Hauser L."/>
            <person name="Kyrpides N.C."/>
            <person name="Ivanova N.N."/>
            <person name="Pagani I."/>
            <person name="Huntmann M."/>
            <person name="Wei C.L."/>
            <person name="Davenport K.W."/>
            <person name="Daligault H."/>
            <person name="Chain P.S."/>
            <person name="Chen A."/>
            <person name="Mavromatis K."/>
            <person name="Markowitz V."/>
            <person name="Szeto E."/>
            <person name="Mikhailova N."/>
            <person name="Pati A."/>
            <person name="Wagner M."/>
            <person name="Woyke T."/>
            <person name="Ollivier B."/>
            <person name="Klenk H.P."/>
            <person name="Spring S."/>
            <person name="Loy A."/>
        </authorList>
    </citation>
    <scope>NUCLEOTIDE SEQUENCE [LARGE SCALE GENOMIC DNA]</scope>
    <source>
        <strain evidence="3">ATCC 19365 / DSM 765 / NCIMB 8382 / VKM B-1628</strain>
    </source>
</reference>
<dbReference type="STRING" id="768706.Desor_5294"/>
<gene>
    <name evidence="2" type="ordered locus">Desor_5294</name>
</gene>
<organism evidence="2 3">
    <name type="scientific">Desulfosporosinus orientis (strain ATCC 19365 / DSM 765 / NCIMB 8382 / VKM B-1628 / Singapore I)</name>
    <name type="common">Desulfotomaculum orientis</name>
    <dbReference type="NCBI Taxonomy" id="768706"/>
    <lineage>
        <taxon>Bacteria</taxon>
        <taxon>Bacillati</taxon>
        <taxon>Bacillota</taxon>
        <taxon>Clostridia</taxon>
        <taxon>Eubacteriales</taxon>
        <taxon>Desulfitobacteriaceae</taxon>
        <taxon>Desulfosporosinus</taxon>
    </lineage>
</organism>
<dbReference type="AlphaFoldDB" id="G7WC56"/>
<dbReference type="HOGENOM" id="CLU_170183_0_0_9"/>
<proteinExistence type="predicted"/>
<accession>G7WC56</accession>
<evidence type="ECO:0000256" key="1">
    <source>
        <dbReference type="SAM" id="Phobius"/>
    </source>
</evidence>
<dbReference type="OrthoDB" id="1799415at2"/>
<keyword evidence="1" id="KW-0472">Membrane</keyword>